<dbReference type="AlphaFoldDB" id="A0A919KI21"/>
<feature type="transmembrane region" description="Helical" evidence="1">
    <location>
        <begin position="273"/>
        <end position="292"/>
    </location>
</feature>
<keyword evidence="5" id="KW-1185">Reference proteome</keyword>
<feature type="domain" description="SGNH" evidence="3">
    <location>
        <begin position="425"/>
        <end position="647"/>
    </location>
</feature>
<feature type="transmembrane region" description="Helical" evidence="1">
    <location>
        <begin position="149"/>
        <end position="167"/>
    </location>
</feature>
<protein>
    <recommendedName>
        <fullName evidence="6">Peptidoglycan/LPS O-acetylase OafA/YrhL, contains acyltransferase and SGNH-hydrolase domains</fullName>
    </recommendedName>
</protein>
<dbReference type="GO" id="GO:0016020">
    <property type="term" value="C:membrane"/>
    <property type="evidence" value="ECO:0007669"/>
    <property type="project" value="TreeGrafter"/>
</dbReference>
<sequence>MSVLLFHFGVPGLGGGYIGVDVFFVISGFLITNIIVDEVLSTSGFSFRNFYSRRIRRIVPALLATLAATTLLALLSLTPADLVAYGRSLAASAASVSNLLFWSESGYFDAASQTKPLLHTWSLSVEEQFYLFWPALIYLCFRWFGRKGLLGGIIVAGLLSYLANHLVASHQHVGYKASLFFLPQYRVFEFAIGATGCFLQGKLPSSRRLHDLMMAAGLALVVHSIATLREGIVFPYANAIAPCVGTLLIILARESTVVGVLFTNRVSVWIGKISYSLYLTHWPVVVFIAQYLPTADWGIRFAFMALLSLASAVILHYYVEVRFRHAGPSTETRRIVGKAVTAAATLCVLGAVILTSDGMTWRYRLFTPGTLPGSTTLLAISSAAAQGTPAAQAADESVVRPFTPLSSTEIDAGKGRRFTYLPAACHIESLQDRNQCFMDRPVQVLIFGNSHEPDAYNAFHHIFGKDERVNLISFGTVNNCDMKLTATSVSSNTPELACDQRFKVLNDPAFVRQLDIVVYNTHMGFDEVARNLWETMALLLKKNPSLRLVAIGSYLQTSAECSSLYNKYRTYDACKSEEFVNYWAPDERARSPIPEVKTLDYLYISKYELFCTDNRMDTCATFANGEPAFYDQHHLSLGFAEYMGDRIVELHRRDLADLGFPVPTQAH</sequence>
<reference evidence="4" key="2">
    <citation type="submission" date="2020-09" db="EMBL/GenBank/DDBJ databases">
        <authorList>
            <person name="Sun Q."/>
            <person name="Ohkuma M."/>
        </authorList>
    </citation>
    <scope>NUCLEOTIDE SEQUENCE</scope>
    <source>
        <strain evidence="4">JCM 13306</strain>
    </source>
</reference>
<keyword evidence="1" id="KW-1133">Transmembrane helix</keyword>
<keyword evidence="1" id="KW-0472">Membrane</keyword>
<evidence type="ECO:0000313" key="5">
    <source>
        <dbReference type="Proteomes" id="UP000623958"/>
    </source>
</evidence>
<reference evidence="4" key="1">
    <citation type="journal article" date="2014" name="Int. J. Syst. Evol. Microbiol.">
        <title>Complete genome sequence of Corynebacterium casei LMG S-19264T (=DSM 44701T), isolated from a smear-ripened cheese.</title>
        <authorList>
            <consortium name="US DOE Joint Genome Institute (JGI-PGF)"/>
            <person name="Walter F."/>
            <person name="Albersmeier A."/>
            <person name="Kalinowski J."/>
            <person name="Ruckert C."/>
        </authorList>
    </citation>
    <scope>NUCLEOTIDE SEQUENCE</scope>
    <source>
        <strain evidence="4">JCM 13306</strain>
    </source>
</reference>
<feature type="domain" description="Acyltransferase 3" evidence="2">
    <location>
        <begin position="14"/>
        <end position="316"/>
    </location>
</feature>
<feature type="transmembrane region" description="Helical" evidence="1">
    <location>
        <begin position="128"/>
        <end position="144"/>
    </location>
</feature>
<dbReference type="InterPro" id="IPR043968">
    <property type="entry name" value="SGNH"/>
</dbReference>
<evidence type="ECO:0000256" key="1">
    <source>
        <dbReference type="SAM" id="Phobius"/>
    </source>
</evidence>
<organism evidence="4 5">
    <name type="scientific">Xanthomonas boreopolis</name>
    <dbReference type="NCBI Taxonomy" id="86183"/>
    <lineage>
        <taxon>Bacteria</taxon>
        <taxon>Pseudomonadati</taxon>
        <taxon>Pseudomonadota</taxon>
        <taxon>Gammaproteobacteria</taxon>
        <taxon>Lysobacterales</taxon>
        <taxon>Lysobacteraceae</taxon>
        <taxon>Xanthomonas</taxon>
    </lineage>
</organism>
<comment type="caution">
    <text evidence="4">The sequence shown here is derived from an EMBL/GenBank/DDBJ whole genome shotgun (WGS) entry which is preliminary data.</text>
</comment>
<accession>A0A919KI21</accession>
<dbReference type="GO" id="GO:0016747">
    <property type="term" value="F:acyltransferase activity, transferring groups other than amino-acyl groups"/>
    <property type="evidence" value="ECO:0007669"/>
    <property type="project" value="InterPro"/>
</dbReference>
<gene>
    <name evidence="4" type="ORF">GCM10009090_18790</name>
</gene>
<dbReference type="PANTHER" id="PTHR23028:SF53">
    <property type="entry name" value="ACYL_TRANSF_3 DOMAIN-CONTAINING PROTEIN"/>
    <property type="match status" value="1"/>
</dbReference>
<dbReference type="EMBL" id="BNBA01000012">
    <property type="protein sequence ID" value="GHH53443.1"/>
    <property type="molecule type" value="Genomic_DNA"/>
</dbReference>
<feature type="transmembrane region" description="Helical" evidence="1">
    <location>
        <begin position="15"/>
        <end position="36"/>
    </location>
</feature>
<evidence type="ECO:0000259" key="3">
    <source>
        <dbReference type="Pfam" id="PF19040"/>
    </source>
</evidence>
<dbReference type="InterPro" id="IPR050879">
    <property type="entry name" value="Acyltransferase_3"/>
</dbReference>
<dbReference type="GO" id="GO:0009103">
    <property type="term" value="P:lipopolysaccharide biosynthetic process"/>
    <property type="evidence" value="ECO:0007669"/>
    <property type="project" value="TreeGrafter"/>
</dbReference>
<dbReference type="PANTHER" id="PTHR23028">
    <property type="entry name" value="ACETYLTRANSFERASE"/>
    <property type="match status" value="1"/>
</dbReference>
<feature type="transmembrane region" description="Helical" evidence="1">
    <location>
        <begin position="57"/>
        <end position="77"/>
    </location>
</feature>
<evidence type="ECO:0000259" key="2">
    <source>
        <dbReference type="Pfam" id="PF01757"/>
    </source>
</evidence>
<proteinExistence type="predicted"/>
<feature type="transmembrane region" description="Helical" evidence="1">
    <location>
        <begin position="234"/>
        <end position="252"/>
    </location>
</feature>
<feature type="transmembrane region" description="Helical" evidence="1">
    <location>
        <begin position="340"/>
        <end position="361"/>
    </location>
</feature>
<dbReference type="Pfam" id="PF01757">
    <property type="entry name" value="Acyl_transf_3"/>
    <property type="match status" value="1"/>
</dbReference>
<dbReference type="Proteomes" id="UP000623958">
    <property type="component" value="Unassembled WGS sequence"/>
</dbReference>
<feature type="transmembrane region" description="Helical" evidence="1">
    <location>
        <begin position="298"/>
        <end position="319"/>
    </location>
</feature>
<name>A0A919KI21_9XANT</name>
<dbReference type="InterPro" id="IPR002656">
    <property type="entry name" value="Acyl_transf_3_dom"/>
</dbReference>
<evidence type="ECO:0000313" key="4">
    <source>
        <dbReference type="EMBL" id="GHH53443.1"/>
    </source>
</evidence>
<dbReference type="Pfam" id="PF19040">
    <property type="entry name" value="SGNH"/>
    <property type="match status" value="1"/>
</dbReference>
<evidence type="ECO:0008006" key="6">
    <source>
        <dbReference type="Google" id="ProtNLM"/>
    </source>
</evidence>
<keyword evidence="1" id="KW-0812">Transmembrane</keyword>